<reference evidence="8 9" key="1">
    <citation type="submission" date="2019-12" db="EMBL/GenBank/DDBJ databases">
        <title>Snethiella sp. nov. sp. isolated from sea sand.</title>
        <authorList>
            <person name="Kim J."/>
            <person name="Jeong S.E."/>
            <person name="Jung H.S."/>
            <person name="Jeon C.O."/>
        </authorList>
    </citation>
    <scope>NUCLEOTIDE SEQUENCE [LARGE SCALE GENOMIC DNA]</scope>
    <source>
        <strain evidence="8 9">DP05</strain>
    </source>
</reference>
<feature type="domain" description="Band 7" evidence="7">
    <location>
        <begin position="22"/>
        <end position="184"/>
    </location>
</feature>
<organism evidence="8 9">
    <name type="scientific">Sneathiella litorea</name>
    <dbReference type="NCBI Taxonomy" id="2606216"/>
    <lineage>
        <taxon>Bacteria</taxon>
        <taxon>Pseudomonadati</taxon>
        <taxon>Pseudomonadota</taxon>
        <taxon>Alphaproteobacteria</taxon>
        <taxon>Sneathiellales</taxon>
        <taxon>Sneathiellaceae</taxon>
        <taxon>Sneathiella</taxon>
    </lineage>
</organism>
<gene>
    <name evidence="8" type="ORF">GQE98_15630</name>
</gene>
<comment type="subcellular location">
    <subcellularLocation>
        <location evidence="1">Membrane</location>
        <topology evidence="1">Single-pass membrane protein</topology>
    </subcellularLocation>
</comment>
<dbReference type="Proteomes" id="UP000476030">
    <property type="component" value="Unassembled WGS sequence"/>
</dbReference>
<dbReference type="GO" id="GO:0008233">
    <property type="term" value="F:peptidase activity"/>
    <property type="evidence" value="ECO:0007669"/>
    <property type="project" value="UniProtKB-KW"/>
</dbReference>
<dbReference type="PIRSF" id="PIRSF005651">
    <property type="entry name" value="HflC"/>
    <property type="match status" value="1"/>
</dbReference>
<evidence type="ECO:0000256" key="2">
    <source>
        <dbReference type="ARBA" id="ARBA00007862"/>
    </source>
</evidence>
<evidence type="ECO:0000313" key="8">
    <source>
        <dbReference type="EMBL" id="MZR32069.1"/>
    </source>
</evidence>
<dbReference type="InterPro" id="IPR001107">
    <property type="entry name" value="Band_7"/>
</dbReference>
<keyword evidence="9" id="KW-1185">Reference proteome</keyword>
<keyword evidence="8" id="KW-0378">Hydrolase</keyword>
<dbReference type="RefSeq" id="WP_161316644.1">
    <property type="nucleotide sequence ID" value="NZ_WTUW01000009.1"/>
</dbReference>
<evidence type="ECO:0000256" key="4">
    <source>
        <dbReference type="ARBA" id="ARBA00022989"/>
    </source>
</evidence>
<dbReference type="GO" id="GO:0016020">
    <property type="term" value="C:membrane"/>
    <property type="evidence" value="ECO:0007669"/>
    <property type="project" value="UniProtKB-SubCell"/>
</dbReference>
<protein>
    <recommendedName>
        <fullName evidence="6">Protein HflC</fullName>
    </recommendedName>
</protein>
<dbReference type="AlphaFoldDB" id="A0A6L8WBN0"/>
<dbReference type="Gene3D" id="3.30.479.30">
    <property type="entry name" value="Band 7 domain"/>
    <property type="match status" value="1"/>
</dbReference>
<keyword evidence="5" id="KW-0472">Membrane</keyword>
<accession>A0A6L8WBN0</accession>
<comment type="caution">
    <text evidence="8">The sequence shown here is derived from an EMBL/GenBank/DDBJ whole genome shotgun (WGS) entry which is preliminary data.</text>
</comment>
<dbReference type="GO" id="GO:0006508">
    <property type="term" value="P:proteolysis"/>
    <property type="evidence" value="ECO:0007669"/>
    <property type="project" value="UniProtKB-KW"/>
</dbReference>
<dbReference type="InterPro" id="IPR010200">
    <property type="entry name" value="HflC"/>
</dbReference>
<evidence type="ECO:0000313" key="9">
    <source>
        <dbReference type="Proteomes" id="UP000476030"/>
    </source>
</evidence>
<dbReference type="Pfam" id="PF01145">
    <property type="entry name" value="Band_7"/>
    <property type="match status" value="1"/>
</dbReference>
<comment type="similarity">
    <text evidence="2 6">Belongs to the band 7/mec-2 family. HflC subfamily.</text>
</comment>
<proteinExistence type="inferred from homology"/>
<dbReference type="CDD" id="cd03405">
    <property type="entry name" value="SPFH_HflC"/>
    <property type="match status" value="1"/>
</dbReference>
<evidence type="ECO:0000256" key="1">
    <source>
        <dbReference type="ARBA" id="ARBA00004167"/>
    </source>
</evidence>
<keyword evidence="8" id="KW-0645">Protease</keyword>
<dbReference type="SMART" id="SM00244">
    <property type="entry name" value="PHB"/>
    <property type="match status" value="1"/>
</dbReference>
<dbReference type="SUPFAM" id="SSF117892">
    <property type="entry name" value="Band 7/SPFH domain"/>
    <property type="match status" value="1"/>
</dbReference>
<sequence length="294" mass="33446">MNKTFLTVIAVILVAAGVVASSALFTVYQTEQAIVMQFGKPQKVIQEPGLNVKLPFVQDVVYVDKRVLSVSTQREEVVTLDQKRLMVDSFARFRIANPLQYYQSYGNIQIAYARLETILNSQLRQNLGRQILNNIVSGERSNLMNSIREQVNKEAKASGIDVIDVRIVRADLPTENSEKVFDRMRSQREQEAKEIRATGAEIAQRIRANADKERTVLIANAQKDSEILRGEGDGEKNRIFAEAFGKDEDFFSFYRSMQAYRESMSDTDTSMVLSPTSEFFRFFNQQDVQSKQGN</sequence>
<dbReference type="PANTHER" id="PTHR42911:SF1">
    <property type="entry name" value="MODULATOR OF FTSH PROTEASE HFLC"/>
    <property type="match status" value="1"/>
</dbReference>
<keyword evidence="3" id="KW-0812">Transmembrane</keyword>
<dbReference type="InterPro" id="IPR036013">
    <property type="entry name" value="Band_7/SPFH_dom_sf"/>
</dbReference>
<evidence type="ECO:0000256" key="3">
    <source>
        <dbReference type="ARBA" id="ARBA00022692"/>
    </source>
</evidence>
<name>A0A6L8WBN0_9PROT</name>
<keyword evidence="4" id="KW-1133">Transmembrane helix</keyword>
<comment type="function">
    <text evidence="6">HflC and HflK could regulate a protease.</text>
</comment>
<evidence type="ECO:0000256" key="6">
    <source>
        <dbReference type="PIRNR" id="PIRNR005651"/>
    </source>
</evidence>
<dbReference type="PANTHER" id="PTHR42911">
    <property type="entry name" value="MODULATOR OF FTSH PROTEASE HFLC"/>
    <property type="match status" value="1"/>
</dbReference>
<dbReference type="EMBL" id="WTUW01000009">
    <property type="protein sequence ID" value="MZR32069.1"/>
    <property type="molecule type" value="Genomic_DNA"/>
</dbReference>
<evidence type="ECO:0000256" key="5">
    <source>
        <dbReference type="ARBA" id="ARBA00023136"/>
    </source>
</evidence>
<evidence type="ECO:0000259" key="7">
    <source>
        <dbReference type="SMART" id="SM00244"/>
    </source>
</evidence>